<feature type="transmembrane region" description="Helical" evidence="6">
    <location>
        <begin position="245"/>
        <end position="262"/>
    </location>
</feature>
<dbReference type="HOGENOM" id="CLU_021555_2_1_1"/>
<keyword evidence="5 6" id="KW-0472">Membrane</keyword>
<feature type="transmembrane region" description="Helical" evidence="6">
    <location>
        <begin position="61"/>
        <end position="83"/>
    </location>
</feature>
<feature type="transmembrane region" description="Helical" evidence="6">
    <location>
        <begin position="268"/>
        <end position="292"/>
    </location>
</feature>
<dbReference type="AlphaFoldDB" id="A0A0C2FQH4"/>
<comment type="similarity">
    <text evidence="2">Belongs to the purine-cytosine permease (2.A.39) family.</text>
</comment>
<gene>
    <name evidence="7" type="ORF">SPBR_09164</name>
</gene>
<comment type="caution">
    <text evidence="7">The sequence shown here is derived from an EMBL/GenBank/DDBJ whole genome shotgun (WGS) entry which is preliminary data.</text>
</comment>
<dbReference type="PANTHER" id="PTHR30618">
    <property type="entry name" value="NCS1 FAMILY PURINE/PYRIMIDINE TRANSPORTER"/>
    <property type="match status" value="1"/>
</dbReference>
<evidence type="ECO:0000256" key="2">
    <source>
        <dbReference type="ARBA" id="ARBA00008974"/>
    </source>
</evidence>
<reference evidence="7 8" key="1">
    <citation type="journal article" date="2014" name="BMC Genomics">
        <title>Comparative genomics of the major fungal agents of human and animal Sporotrichosis: Sporothrix schenckii and Sporothrix brasiliensis.</title>
        <authorList>
            <person name="Teixeira M.M."/>
            <person name="de Almeida L.G."/>
            <person name="Kubitschek-Barreira P."/>
            <person name="Alves F.L."/>
            <person name="Kioshima E.S."/>
            <person name="Abadio A.K."/>
            <person name="Fernandes L."/>
            <person name="Derengowski L.S."/>
            <person name="Ferreira K.S."/>
            <person name="Souza R.C."/>
            <person name="Ruiz J.C."/>
            <person name="de Andrade N.C."/>
            <person name="Paes H.C."/>
            <person name="Nicola A.M."/>
            <person name="Albuquerque P."/>
            <person name="Gerber A.L."/>
            <person name="Martins V.P."/>
            <person name="Peconick L.D."/>
            <person name="Neto A.V."/>
            <person name="Chaucanez C.B."/>
            <person name="Silva P.A."/>
            <person name="Cunha O.L."/>
            <person name="de Oliveira F.F."/>
            <person name="dos Santos T.C."/>
            <person name="Barros A.L."/>
            <person name="Soares M.A."/>
            <person name="de Oliveira L.M."/>
            <person name="Marini M.M."/>
            <person name="Villalobos-Duno H."/>
            <person name="Cunha M.M."/>
            <person name="de Hoog S."/>
            <person name="da Silveira J.F."/>
            <person name="Henrissat B."/>
            <person name="Nino-Vega G.A."/>
            <person name="Cisalpino P.S."/>
            <person name="Mora-Montes H.M."/>
            <person name="Almeida S.R."/>
            <person name="Stajich J.E."/>
            <person name="Lopes-Bezerra L.M."/>
            <person name="Vasconcelos A.T."/>
            <person name="Felipe M.S."/>
        </authorList>
    </citation>
    <scope>NUCLEOTIDE SEQUENCE [LARGE SCALE GENOMIC DNA]</scope>
    <source>
        <strain evidence="7 8">5110</strain>
    </source>
</reference>
<evidence type="ECO:0000256" key="4">
    <source>
        <dbReference type="ARBA" id="ARBA00022989"/>
    </source>
</evidence>
<accession>A0A0C2FQH4</accession>
<dbReference type="InterPro" id="IPR045225">
    <property type="entry name" value="Uracil/uridine/allantoin_perm"/>
</dbReference>
<dbReference type="GeneID" id="63682211"/>
<dbReference type="RefSeq" id="XP_040621313.1">
    <property type="nucleotide sequence ID" value="XM_040767290.1"/>
</dbReference>
<evidence type="ECO:0000256" key="5">
    <source>
        <dbReference type="ARBA" id="ARBA00023136"/>
    </source>
</evidence>
<dbReference type="GO" id="GO:0005886">
    <property type="term" value="C:plasma membrane"/>
    <property type="evidence" value="ECO:0007669"/>
    <property type="project" value="TreeGrafter"/>
</dbReference>
<dbReference type="Pfam" id="PF02133">
    <property type="entry name" value="Transp_cyt_pur"/>
    <property type="match status" value="2"/>
</dbReference>
<feature type="transmembrane region" description="Helical" evidence="6">
    <location>
        <begin position="185"/>
        <end position="210"/>
    </location>
</feature>
<feature type="transmembrane region" description="Helical" evidence="6">
    <location>
        <begin position="313"/>
        <end position="338"/>
    </location>
</feature>
<evidence type="ECO:0000313" key="8">
    <source>
        <dbReference type="Proteomes" id="UP000031575"/>
    </source>
</evidence>
<feature type="transmembrane region" description="Helical" evidence="6">
    <location>
        <begin position="95"/>
        <end position="123"/>
    </location>
</feature>
<proteinExistence type="inferred from homology"/>
<feature type="transmembrane region" description="Helical" evidence="6">
    <location>
        <begin position="162"/>
        <end position="178"/>
    </location>
</feature>
<keyword evidence="4 6" id="KW-1133">Transmembrane helix</keyword>
<feature type="transmembrane region" description="Helical" evidence="6">
    <location>
        <begin position="216"/>
        <end position="233"/>
    </location>
</feature>
<dbReference type="VEuPathDB" id="FungiDB:SPBR_09164"/>
<dbReference type="Proteomes" id="UP000031575">
    <property type="component" value="Unassembled WGS sequence"/>
</dbReference>
<keyword evidence="3 6" id="KW-0812">Transmembrane</keyword>
<name>A0A0C2FQH4_9PEZI</name>
<dbReference type="OrthoDB" id="2018619at2759"/>
<organism evidence="7 8">
    <name type="scientific">Sporothrix brasiliensis 5110</name>
    <dbReference type="NCBI Taxonomy" id="1398154"/>
    <lineage>
        <taxon>Eukaryota</taxon>
        <taxon>Fungi</taxon>
        <taxon>Dikarya</taxon>
        <taxon>Ascomycota</taxon>
        <taxon>Pezizomycotina</taxon>
        <taxon>Sordariomycetes</taxon>
        <taxon>Sordariomycetidae</taxon>
        <taxon>Ophiostomatales</taxon>
        <taxon>Ophiostomataceae</taxon>
        <taxon>Sporothrix</taxon>
    </lineage>
</organism>
<protein>
    <submittedName>
        <fullName evidence="7">Uncharacterized protein</fullName>
    </submittedName>
</protein>
<comment type="subcellular location">
    <subcellularLocation>
        <location evidence="1">Membrane</location>
        <topology evidence="1">Multi-pass membrane protein</topology>
    </subcellularLocation>
</comment>
<evidence type="ECO:0000256" key="1">
    <source>
        <dbReference type="ARBA" id="ARBA00004141"/>
    </source>
</evidence>
<dbReference type="InterPro" id="IPR001248">
    <property type="entry name" value="Pur-cyt_permease"/>
</dbReference>
<evidence type="ECO:0000256" key="6">
    <source>
        <dbReference type="SAM" id="Phobius"/>
    </source>
</evidence>
<evidence type="ECO:0000313" key="7">
    <source>
        <dbReference type="EMBL" id="KIH93303.1"/>
    </source>
</evidence>
<feature type="transmembrane region" description="Helical" evidence="6">
    <location>
        <begin position="358"/>
        <end position="376"/>
    </location>
</feature>
<dbReference type="PANTHER" id="PTHR30618:SF0">
    <property type="entry name" value="PURINE-URACIL PERMEASE NCS1"/>
    <property type="match status" value="1"/>
</dbReference>
<sequence>MHMPTASFPRSRADWKAVHSTSDGEAKSSQWINKDLAPTPAATRTCQWSNGASLVAVGLTWWQALISCILANPVSSSVALALARPGARYHIGYPVLARSVFGMNGHLFFVWIRAVVAFIWFGVQSYFGSQLRSVMLRCIFGGSWWDLANHLPESAGITSRDILAFFLFWMLEMPFLALHPSKIKFLFAAESILCPLACIGVFAWCVHYGGGLKIDSVSAAVLVTGSALGWAMLNGINSCLGIVRGQLFCGIISLAIVPWKLLTDGAGFITFLGSYNIFIAPLCGIVITDYYFVKRGNIHVPSLFRPASGSLYYYIKGWNLKAVVCWVCAATFGIPGLIGSYHPTWVGVAATHIYKMGWIITFFSAAAFYYATNVLLPAQVQPRGYSGTISSKDFESYAVTDGYLDGDSLVQFPVVLVGSGDSAASQDVVTEKV</sequence>
<keyword evidence="8" id="KW-1185">Reference proteome</keyword>
<dbReference type="Gene3D" id="1.10.4160.10">
    <property type="entry name" value="Hydantoin permease"/>
    <property type="match status" value="2"/>
</dbReference>
<dbReference type="GO" id="GO:0015205">
    <property type="term" value="F:nucleobase transmembrane transporter activity"/>
    <property type="evidence" value="ECO:0007669"/>
    <property type="project" value="TreeGrafter"/>
</dbReference>
<dbReference type="EMBL" id="AWTV01000005">
    <property type="protein sequence ID" value="KIH93303.1"/>
    <property type="molecule type" value="Genomic_DNA"/>
</dbReference>
<evidence type="ECO:0000256" key="3">
    <source>
        <dbReference type="ARBA" id="ARBA00022692"/>
    </source>
</evidence>